<feature type="compositionally biased region" description="Basic and acidic residues" evidence="13">
    <location>
        <begin position="935"/>
        <end position="950"/>
    </location>
</feature>
<feature type="domain" description="RecF/RecN/SMC N-terminal" evidence="14">
    <location>
        <begin position="23"/>
        <end position="1015"/>
    </location>
</feature>
<protein>
    <recommendedName>
        <fullName evidence="14">RecF/RecN/SMC N-terminal domain-containing protein</fullName>
    </recommendedName>
</protein>
<evidence type="ECO:0000256" key="4">
    <source>
        <dbReference type="ARBA" id="ARBA00022454"/>
    </source>
</evidence>
<evidence type="ECO:0000259" key="14">
    <source>
        <dbReference type="Pfam" id="PF02463"/>
    </source>
</evidence>
<dbReference type="SUPFAM" id="SSF52540">
    <property type="entry name" value="P-loop containing nucleoside triphosphate hydrolases"/>
    <property type="match status" value="2"/>
</dbReference>
<dbReference type="GO" id="GO:0005634">
    <property type="term" value="C:nucleus"/>
    <property type="evidence" value="ECO:0007669"/>
    <property type="project" value="UniProtKB-SubCell"/>
</dbReference>
<dbReference type="GO" id="GO:0003684">
    <property type="term" value="F:damaged DNA binding"/>
    <property type="evidence" value="ECO:0007669"/>
    <property type="project" value="TreeGrafter"/>
</dbReference>
<keyword evidence="16" id="KW-1185">Reference proteome</keyword>
<evidence type="ECO:0000256" key="11">
    <source>
        <dbReference type="ARBA" id="ARBA00023242"/>
    </source>
</evidence>
<dbReference type="AlphaFoldDB" id="A0A4P9XND0"/>
<proteinExistence type="inferred from homology"/>
<organism evidence="15 16">
    <name type="scientific">Thamnocephalis sphaerospora</name>
    <dbReference type="NCBI Taxonomy" id="78915"/>
    <lineage>
        <taxon>Eukaryota</taxon>
        <taxon>Fungi</taxon>
        <taxon>Fungi incertae sedis</taxon>
        <taxon>Zoopagomycota</taxon>
        <taxon>Zoopagomycotina</taxon>
        <taxon>Zoopagomycetes</taxon>
        <taxon>Zoopagales</taxon>
        <taxon>Sigmoideomycetaceae</taxon>
        <taxon>Thamnocephalis</taxon>
    </lineage>
</organism>
<keyword evidence="9" id="KW-0233">DNA recombination</keyword>
<gene>
    <name evidence="15" type="ORF">THASP1DRAFT_17035</name>
</gene>
<evidence type="ECO:0000256" key="5">
    <source>
        <dbReference type="ARBA" id="ARBA00022741"/>
    </source>
</evidence>
<dbReference type="GO" id="GO:0003697">
    <property type="term" value="F:single-stranded DNA binding"/>
    <property type="evidence" value="ECO:0007669"/>
    <property type="project" value="TreeGrafter"/>
</dbReference>
<name>A0A4P9XND0_9FUNG</name>
<feature type="coiled-coil region" evidence="12">
    <location>
        <begin position="704"/>
        <end position="731"/>
    </location>
</feature>
<keyword evidence="4" id="KW-0158">Chromosome</keyword>
<dbReference type="OrthoDB" id="10072614at2759"/>
<evidence type="ECO:0000256" key="6">
    <source>
        <dbReference type="ARBA" id="ARBA00022763"/>
    </source>
</evidence>
<evidence type="ECO:0000256" key="7">
    <source>
        <dbReference type="ARBA" id="ARBA00022840"/>
    </source>
</evidence>
<keyword evidence="6" id="KW-0227">DNA damage</keyword>
<feature type="coiled-coil region" evidence="12">
    <location>
        <begin position="626"/>
        <end position="667"/>
    </location>
</feature>
<evidence type="ECO:0000256" key="9">
    <source>
        <dbReference type="ARBA" id="ARBA00023172"/>
    </source>
</evidence>
<feature type="coiled-coil region" evidence="12">
    <location>
        <begin position="287"/>
        <end position="427"/>
    </location>
</feature>
<dbReference type="PANTHER" id="PTHR19306">
    <property type="entry name" value="STRUCTURAL MAINTENANCE OF CHROMOSOMES 5,6 SMC5, SMC6"/>
    <property type="match status" value="1"/>
</dbReference>
<dbReference type="GO" id="GO:0005524">
    <property type="term" value="F:ATP binding"/>
    <property type="evidence" value="ECO:0007669"/>
    <property type="project" value="UniProtKB-KW"/>
</dbReference>
<evidence type="ECO:0000256" key="12">
    <source>
        <dbReference type="SAM" id="Coils"/>
    </source>
</evidence>
<accession>A0A4P9XND0</accession>
<comment type="subcellular location">
    <subcellularLocation>
        <location evidence="2">Chromosome</location>
    </subcellularLocation>
    <subcellularLocation>
        <location evidence="1">Nucleus</location>
    </subcellularLocation>
</comment>
<dbReference type="InterPro" id="IPR027417">
    <property type="entry name" value="P-loop_NTPase"/>
</dbReference>
<evidence type="ECO:0000256" key="10">
    <source>
        <dbReference type="ARBA" id="ARBA00023204"/>
    </source>
</evidence>
<dbReference type="GO" id="GO:0035861">
    <property type="term" value="C:site of double-strand break"/>
    <property type="evidence" value="ECO:0007669"/>
    <property type="project" value="TreeGrafter"/>
</dbReference>
<evidence type="ECO:0000256" key="3">
    <source>
        <dbReference type="ARBA" id="ARBA00006793"/>
    </source>
</evidence>
<keyword evidence="7" id="KW-0067">ATP-binding</keyword>
<comment type="similarity">
    <text evidence="3">Belongs to the SMC family. SMC6 subfamily.</text>
</comment>
<feature type="coiled-coil region" evidence="12">
    <location>
        <begin position="826"/>
        <end position="885"/>
    </location>
</feature>
<dbReference type="GO" id="GO:0000724">
    <property type="term" value="P:double-strand break repair via homologous recombination"/>
    <property type="evidence" value="ECO:0007669"/>
    <property type="project" value="TreeGrafter"/>
</dbReference>
<feature type="region of interest" description="Disordered" evidence="13">
    <location>
        <begin position="930"/>
        <end position="955"/>
    </location>
</feature>
<dbReference type="Pfam" id="PF02463">
    <property type="entry name" value="SMC_N"/>
    <property type="match status" value="1"/>
</dbReference>
<evidence type="ECO:0000256" key="13">
    <source>
        <dbReference type="SAM" id="MobiDB-lite"/>
    </source>
</evidence>
<dbReference type="Gene3D" id="3.40.50.300">
    <property type="entry name" value="P-loop containing nucleotide triphosphate hydrolases"/>
    <property type="match status" value="2"/>
</dbReference>
<reference evidence="16" key="1">
    <citation type="journal article" date="2018" name="Nat. Microbiol.">
        <title>Leveraging single-cell genomics to expand the fungal tree of life.</title>
        <authorList>
            <person name="Ahrendt S.R."/>
            <person name="Quandt C.A."/>
            <person name="Ciobanu D."/>
            <person name="Clum A."/>
            <person name="Salamov A."/>
            <person name="Andreopoulos B."/>
            <person name="Cheng J.F."/>
            <person name="Woyke T."/>
            <person name="Pelin A."/>
            <person name="Henrissat B."/>
            <person name="Reynolds N.K."/>
            <person name="Benny G.L."/>
            <person name="Smith M.E."/>
            <person name="James T.Y."/>
            <person name="Grigoriev I.V."/>
        </authorList>
    </citation>
    <scope>NUCLEOTIDE SEQUENCE [LARGE SCALE GENOMIC DNA]</scope>
    <source>
        <strain evidence="16">RSA 1356</strain>
    </source>
</reference>
<dbReference type="EMBL" id="KZ992718">
    <property type="protein sequence ID" value="RKP07454.1"/>
    <property type="molecule type" value="Genomic_DNA"/>
</dbReference>
<evidence type="ECO:0000256" key="1">
    <source>
        <dbReference type="ARBA" id="ARBA00004123"/>
    </source>
</evidence>
<keyword evidence="10" id="KW-0234">DNA repair</keyword>
<sequence>MAFSPRHHASQHAQPLEAEMGVIESVDMTDFMCHRRLTMRFGPHVNFVVGNNGSGKSAILTAIIICLGAKATFTQRASNLRSLIREGANTAEVIVRLRNCGEDAYHPELYGRTVHVERRIQRDGGSQYRLRNGETNAVVSSKREDLTAMCDHMGIQVDNPMNILSQDTAKAFLSSSKPEDKYEFFARGTQLTQLSEEYALIRESLENTERLLVPKRQALPDMKRALREAELRMRDMQQAQDLEHRLDGIKNEMAWAQVEEVEEHELYYDAPGVRNYVDQTTLLQRQHATLTEQINTLNDDIKRESEAMLPARQKIDRITAELRAKKARLAEFGDEERDMNSNIRRLRATVEEHQRRIEEETVKLHQDNRARHDEINAQIDDIRQQIAKQQEQAKMHGENEQNAIRRIKELEDALTAAKENTDQAERDGNRIDQLVRQLHEQQQDRLKAFGTMMPDVLRAIQREQGWDEQPIGPIGNYIKLRNPVWADTLESLIGKALSDFIVTNHADKARLIRILRQHRCMHPRVNVLRHDPTHDHSRGEPDQHFLTILRVLEIAHPMVTRQLVIHNRIEQIVLIEQREEAERQMANGYPRNVAGCYTARGFGIGTRSGGMATMALREYTGPPRLSVDVERKLREYKQQQQQYQVQHQRHQKECARLNAELQHCRDERQEEKVGTGAAQREINNGYNRIDQLKDMIQEDEPANLVALEEEKTRAQQEIEMIKQQFGQLAAEKQRVLGEDKELQTQLKEFQRGAAEIAERIDEIKGHATERLRCDSHIQHWTKKRNEELQRVTAVSDALDEQRRAAETAIQQAREYCPERVVVSKSATELDREIRQIQLRLQEAERSIGCTLDEVVGDVNTKRDAYARARRDIAKLTRAQQLLRNALSLRVKRLEAYKHMVAKRARHNFLWNLAQRGYTGKLDFDHKNRRLTPRVQTDEHVQDRTAEKDPRSLSGGEKSFSTICLLLALWESMGCPIRGLDEYDVFMDAVNRSISTRMIVDSARLAQRTQFILITPQSME</sequence>
<evidence type="ECO:0000256" key="2">
    <source>
        <dbReference type="ARBA" id="ARBA00004286"/>
    </source>
</evidence>
<evidence type="ECO:0000256" key="8">
    <source>
        <dbReference type="ARBA" id="ARBA00023054"/>
    </source>
</evidence>
<keyword evidence="8 12" id="KW-0175">Coiled coil</keyword>
<dbReference type="Proteomes" id="UP000271241">
    <property type="component" value="Unassembled WGS sequence"/>
</dbReference>
<dbReference type="InterPro" id="IPR003395">
    <property type="entry name" value="RecF/RecN/SMC_N"/>
</dbReference>
<feature type="coiled-coil region" evidence="12">
    <location>
        <begin position="191"/>
        <end position="259"/>
    </location>
</feature>
<keyword evidence="5" id="KW-0547">Nucleotide-binding</keyword>
<dbReference type="STRING" id="78915.A0A4P9XND0"/>
<dbReference type="GO" id="GO:0030915">
    <property type="term" value="C:Smc5-Smc6 complex"/>
    <property type="evidence" value="ECO:0007669"/>
    <property type="project" value="TreeGrafter"/>
</dbReference>
<keyword evidence="11" id="KW-0539">Nucleus</keyword>
<evidence type="ECO:0000313" key="16">
    <source>
        <dbReference type="Proteomes" id="UP000271241"/>
    </source>
</evidence>
<dbReference type="PANTHER" id="PTHR19306:SF6">
    <property type="entry name" value="STRUCTURAL MAINTENANCE OF CHROMOSOMES PROTEIN 6"/>
    <property type="match status" value="1"/>
</dbReference>
<evidence type="ECO:0000313" key="15">
    <source>
        <dbReference type="EMBL" id="RKP07454.1"/>
    </source>
</evidence>